<dbReference type="EMBL" id="FLQU01000050">
    <property type="protein sequence ID" value="SBS80188.1"/>
    <property type="molecule type" value="Genomic_DNA"/>
</dbReference>
<dbReference type="AlphaFoldDB" id="A0A1A8VMH0"/>
<reference evidence="2" key="2">
    <citation type="submission" date="2016-05" db="EMBL/GenBank/DDBJ databases">
        <authorList>
            <person name="Lavstsen T."/>
            <person name="Jespersen J.S."/>
        </authorList>
    </citation>
    <scope>NUCLEOTIDE SEQUENCE [LARGE SCALE GENOMIC DNA]</scope>
</reference>
<sequence length="231" mass="27692">MNEQIIKEKLRVSINHLSNRKLTFEIKTFPIRRTIYDIFSIYSKKLKRKLREALEELKTRKNNCDGCSKKIDTFNPSLSYDLDINETTFSIRKIEVYCSKCYMIKNFTLFSHELYQNIDASEFFNFSPIYEHYYSVNNLKAHQKNIFENDINHFFAASLLANCIFSLFRNLRWKYTTPHETFDKFLDESLVMSTHDTEEKIVIKEDSSKKRKTEEILTHDFKNVKKKKKAE</sequence>
<dbReference type="EMBL" id="FLQV01000072">
    <property type="protein sequence ID" value="SBS80849.1"/>
    <property type="molecule type" value="Genomic_DNA"/>
</dbReference>
<proteinExistence type="predicted"/>
<reference evidence="3 4" key="1">
    <citation type="submission" date="2016-05" db="EMBL/GenBank/DDBJ databases">
        <authorList>
            <person name="Naeem Raeece"/>
        </authorList>
    </citation>
    <scope>NUCLEOTIDE SEQUENCE [LARGE SCALE GENOMIC DNA]</scope>
</reference>
<accession>A0A1A8VMH0</accession>
<evidence type="ECO:0000313" key="4">
    <source>
        <dbReference type="Proteomes" id="UP000078560"/>
    </source>
</evidence>
<dbReference type="Proteomes" id="UP000078560">
    <property type="component" value="Unassembled WGS sequence"/>
</dbReference>
<protein>
    <submittedName>
        <fullName evidence="2">Uncharacterized protein</fullName>
    </submittedName>
</protein>
<organism evidence="2 3">
    <name type="scientific">Plasmodium ovale curtisi</name>
    <dbReference type="NCBI Taxonomy" id="864141"/>
    <lineage>
        <taxon>Eukaryota</taxon>
        <taxon>Sar</taxon>
        <taxon>Alveolata</taxon>
        <taxon>Apicomplexa</taxon>
        <taxon>Aconoidasida</taxon>
        <taxon>Haemosporida</taxon>
        <taxon>Plasmodiidae</taxon>
        <taxon>Plasmodium</taxon>
        <taxon>Plasmodium (Plasmodium)</taxon>
    </lineage>
</organism>
<evidence type="ECO:0000313" key="1">
    <source>
        <dbReference type="EMBL" id="SBS80188.1"/>
    </source>
</evidence>
<evidence type="ECO:0000313" key="2">
    <source>
        <dbReference type="EMBL" id="SBS80849.1"/>
    </source>
</evidence>
<gene>
    <name evidence="2" type="ORF">POVCU1_003300</name>
    <name evidence="1" type="ORF">POVCU2_0003840</name>
</gene>
<name>A0A1A8VMH0_PLAOA</name>
<dbReference type="Proteomes" id="UP000078546">
    <property type="component" value="Unassembled WGS sequence"/>
</dbReference>
<evidence type="ECO:0000313" key="3">
    <source>
        <dbReference type="Proteomes" id="UP000078546"/>
    </source>
</evidence>